<proteinExistence type="evidence at transcript level"/>
<reference evidence="1" key="1">
    <citation type="submission" date="2012-11" db="EMBL/GenBank/DDBJ databases">
        <authorList>
            <person name="Lucero-Rivera Y.E."/>
            <person name="Tovar-Ramirez D."/>
        </authorList>
    </citation>
    <scope>NUCLEOTIDE SEQUENCE</scope>
    <source>
        <tissue evidence="1">Salivary gland</tissue>
    </source>
</reference>
<sequence length="211" mass="24842">ALCSTNHRSGQLLQSVRGTWTMLQRDVLVAGLVFFATDIAMATPTNLTGRAVRLNVKQFVNTSQKIWTYTSTSTDLVRCEVDQMQSVHPLSISFRRSFLYNETRINVRLRGVFDRFYKQRMTLFDKGLWQFVCVENLLHVAEDRSCAVFRIESIRERGNIRYDLRVKNYAIHQRPHEDCRRYLHRVKGQRVLFTIYSRDCQRTLTPRQDST</sequence>
<name>L7MBV3_RHIPC</name>
<accession>L7MBV3</accession>
<dbReference type="AlphaFoldDB" id="L7MBV3"/>
<dbReference type="EMBL" id="GACK01003549">
    <property type="protein sequence ID" value="JAA61485.1"/>
    <property type="molecule type" value="mRNA"/>
</dbReference>
<protein>
    <submittedName>
        <fullName evidence="1">Putative group i salivary lipocalin</fullName>
    </submittedName>
</protein>
<evidence type="ECO:0000313" key="1">
    <source>
        <dbReference type="EMBL" id="JAA61485.1"/>
    </source>
</evidence>
<organism evidence="1">
    <name type="scientific">Rhipicephalus pulchellus</name>
    <name type="common">Yellow backed tick</name>
    <name type="synonym">Dermacentor pulchellus</name>
    <dbReference type="NCBI Taxonomy" id="72859"/>
    <lineage>
        <taxon>Eukaryota</taxon>
        <taxon>Metazoa</taxon>
        <taxon>Ecdysozoa</taxon>
        <taxon>Arthropoda</taxon>
        <taxon>Chelicerata</taxon>
        <taxon>Arachnida</taxon>
        <taxon>Acari</taxon>
        <taxon>Parasitiformes</taxon>
        <taxon>Ixodida</taxon>
        <taxon>Ixodoidea</taxon>
        <taxon>Ixodidae</taxon>
        <taxon>Rhipicephalinae</taxon>
        <taxon>Rhipicephalus</taxon>
        <taxon>Rhipicephalus</taxon>
    </lineage>
</organism>
<feature type="non-terminal residue" evidence="1">
    <location>
        <position position="1"/>
    </location>
</feature>
<reference evidence="1" key="2">
    <citation type="journal article" date="2015" name="J. Proteomics">
        <title>Sexual differences in the sialomes of the zebra tick, Rhipicephalus pulchellus.</title>
        <authorList>
            <person name="Tan A.W."/>
            <person name="Francischetti I.M."/>
            <person name="Slovak M."/>
            <person name="Kini R.M."/>
            <person name="Ribeiro J.M."/>
        </authorList>
    </citation>
    <scope>NUCLEOTIDE SEQUENCE</scope>
    <source>
        <tissue evidence="1">Salivary gland</tissue>
    </source>
</reference>